<reference evidence="2 3" key="1">
    <citation type="submission" date="2024-11" db="EMBL/GenBank/DDBJ databases">
        <title>The Natural Products Discovery Center: Release of the First 8490 Sequenced Strains for Exploring Actinobacteria Biosynthetic Diversity.</title>
        <authorList>
            <person name="Kalkreuter E."/>
            <person name="Kautsar S.A."/>
            <person name="Yang D."/>
            <person name="Bader C.D."/>
            <person name="Teijaro C.N."/>
            <person name="Fluegel L."/>
            <person name="Davis C.M."/>
            <person name="Simpson J.R."/>
            <person name="Lauterbach L."/>
            <person name="Steele A.D."/>
            <person name="Gui C."/>
            <person name="Meng S."/>
            <person name="Li G."/>
            <person name="Viehrig K."/>
            <person name="Ye F."/>
            <person name="Su P."/>
            <person name="Kiefer A.F."/>
            <person name="Nichols A."/>
            <person name="Cepeda A.J."/>
            <person name="Yan W."/>
            <person name="Fan B."/>
            <person name="Jiang Y."/>
            <person name="Adhikari A."/>
            <person name="Zheng C.-J."/>
            <person name="Schuster L."/>
            <person name="Cowan T.M."/>
            <person name="Smanski M.J."/>
            <person name="Chevrette M.G."/>
            <person name="De Carvalho L.P.S."/>
            <person name="Shen B."/>
        </authorList>
    </citation>
    <scope>NUCLEOTIDE SEQUENCE [LARGE SCALE GENOMIC DNA]</scope>
    <source>
        <strain evidence="2 3">NPDC020863</strain>
    </source>
</reference>
<accession>A0ABW8M0C2</accession>
<dbReference type="RefSeq" id="WP_404748108.1">
    <property type="nucleotide sequence ID" value="NZ_JBJDQH010000014.1"/>
</dbReference>
<feature type="domain" description="BRCT" evidence="1">
    <location>
        <begin position="3"/>
        <end position="66"/>
    </location>
</feature>
<dbReference type="Gene3D" id="1.25.40.10">
    <property type="entry name" value="Tetratricopeptide repeat domain"/>
    <property type="match status" value="1"/>
</dbReference>
<keyword evidence="3" id="KW-1185">Reference proteome</keyword>
<dbReference type="InterPro" id="IPR011990">
    <property type="entry name" value="TPR-like_helical_dom_sf"/>
</dbReference>
<dbReference type="Gene3D" id="3.40.50.10190">
    <property type="entry name" value="BRCT domain"/>
    <property type="match status" value="1"/>
</dbReference>
<evidence type="ECO:0000313" key="3">
    <source>
        <dbReference type="Proteomes" id="UP001620295"/>
    </source>
</evidence>
<dbReference type="Proteomes" id="UP001620295">
    <property type="component" value="Unassembled WGS sequence"/>
</dbReference>
<gene>
    <name evidence="2" type="ORF">ACI2L5_37940</name>
</gene>
<organism evidence="2 3">
    <name type="scientific">Streptomyces milbemycinicus</name>
    <dbReference type="NCBI Taxonomy" id="476552"/>
    <lineage>
        <taxon>Bacteria</taxon>
        <taxon>Bacillati</taxon>
        <taxon>Actinomycetota</taxon>
        <taxon>Actinomycetes</taxon>
        <taxon>Kitasatosporales</taxon>
        <taxon>Streptomycetaceae</taxon>
        <taxon>Streptomyces</taxon>
    </lineage>
</organism>
<dbReference type="InterPro" id="IPR015943">
    <property type="entry name" value="WD40/YVTN_repeat-like_dom_sf"/>
</dbReference>
<dbReference type="Pfam" id="PF00533">
    <property type="entry name" value="BRCT"/>
    <property type="match status" value="1"/>
</dbReference>
<dbReference type="SUPFAM" id="SSF52113">
    <property type="entry name" value="BRCT domain"/>
    <property type="match status" value="1"/>
</dbReference>
<proteinExistence type="predicted"/>
<dbReference type="EMBL" id="JBJDQH010000014">
    <property type="protein sequence ID" value="MFK4270669.1"/>
    <property type="molecule type" value="Genomic_DNA"/>
</dbReference>
<evidence type="ECO:0000313" key="2">
    <source>
        <dbReference type="EMBL" id="MFK4270669.1"/>
    </source>
</evidence>
<name>A0ABW8M0C2_9ACTN</name>
<evidence type="ECO:0000259" key="1">
    <source>
        <dbReference type="Pfam" id="PF00533"/>
    </source>
</evidence>
<dbReference type="InterPro" id="IPR036420">
    <property type="entry name" value="BRCT_dom_sf"/>
</dbReference>
<dbReference type="Gene3D" id="2.130.10.10">
    <property type="entry name" value="YVTN repeat-like/Quinoprotein amine dehydrogenase"/>
    <property type="match status" value="1"/>
</dbReference>
<comment type="caution">
    <text evidence="2">The sequence shown here is derived from an EMBL/GenBank/DDBJ whole genome shotgun (WGS) entry which is preliminary data.</text>
</comment>
<sequence>MDLRGKSIVLMGRFHKLPQATAKAGLEALGARVSGSVSDRTDLVFVAHDVPGRKIGAASTRGIPIYDAKALRAVLKGAAEPSAGDESATDGAGTGTFADHASLTSAADPAALLAVLQGADWSAFVAERDLPPLRARLLKLERTHGVTEAHRFATDRIRGLGDTRLQHPYGHSTEITSFDLSPCGRYLATGSWVGDDYHRGGALQIWEVASGRCVNTLQRIEGGVGWPDYDDAIQWSADSTRVGLAYNTNQVGVFDPFDTHTTNTYPLASASVTDGASRPPTWALAPDGRRAFVSTASSSSIKGCVVPLEAGRLFWLPHYAPPSHPYLLPETLPEKFGHEEDELWLDDGVSWSRDGTRLYAYIARRRRDLVIDLATRQVGWAAEEDGPESAAGKGGGGGVRVSVDSTHVTFRRPDTGGKSDDFTFLREPPGPRLLEDDYVLEQHNVNFALDDHTWCAAFEEGVVIAPPDRREDLDAVLTWSVDRRFGWPVRWGGLDVVPDVRTAAERLGEDGLGYFVREYVERMGPAEAQGDRAWPPPNTATLDDLFSAVKDAVSELGSNWNFAVNEYLSDAARLRARRGEPEGAAQLLDAIPGTDERVAASAQVAMILARAGHTEQARAVFAFAEPRAEAALGERNTASVASSVAGAYQALGDTAAADAWFARARDAIEPETNPWENRLPVIWALTECGRVDEARSLWASAENRPNSFRSEPWLLCLLSTDRLDIAEEFLEACVPSGMDRPSSMIKALVELGRPDLLRSWLSDSWYIPDESYERAQAIADGAPRRSLPPTPTEEDIAALAEAHAKLLKTPRAKRQMPTVELLEQAADCGHLSAVLNLLGDLPAHDFNHRPKTAFSALWRAATGHYQAQW</sequence>
<dbReference type="InterPro" id="IPR001357">
    <property type="entry name" value="BRCT_dom"/>
</dbReference>
<dbReference type="SUPFAM" id="SSF82171">
    <property type="entry name" value="DPP6 N-terminal domain-like"/>
    <property type="match status" value="1"/>
</dbReference>
<protein>
    <submittedName>
        <fullName evidence="2">BRCT domain-containing protein</fullName>
    </submittedName>
</protein>